<reference evidence="11 12" key="1">
    <citation type="submission" date="2018-08" db="EMBL/GenBank/DDBJ databases">
        <title>A genome reference for cultivated species of the human gut microbiota.</title>
        <authorList>
            <person name="Zou Y."/>
            <person name="Xue W."/>
            <person name="Luo G."/>
        </authorList>
    </citation>
    <scope>NUCLEOTIDE SEQUENCE [LARGE SCALE GENOMIC DNA]</scope>
    <source>
        <strain evidence="11 12">AF45-17</strain>
    </source>
</reference>
<dbReference type="GO" id="GO:0006508">
    <property type="term" value="P:proteolysis"/>
    <property type="evidence" value="ECO:0007669"/>
    <property type="project" value="UniProtKB-KW"/>
</dbReference>
<dbReference type="InterPro" id="IPR001872">
    <property type="entry name" value="Peptidase_A8"/>
</dbReference>
<accession>A0A3E2TIZ2</accession>
<evidence type="ECO:0000313" key="12">
    <source>
        <dbReference type="Proteomes" id="UP000260773"/>
    </source>
</evidence>
<dbReference type="EMBL" id="QVEP01000038">
    <property type="protein sequence ID" value="RGB76769.1"/>
    <property type="molecule type" value="Genomic_DNA"/>
</dbReference>
<evidence type="ECO:0000256" key="4">
    <source>
        <dbReference type="ARBA" id="ARBA00022692"/>
    </source>
</evidence>
<dbReference type="GO" id="GO:0004190">
    <property type="term" value="F:aspartic-type endopeptidase activity"/>
    <property type="evidence" value="ECO:0007669"/>
    <property type="project" value="UniProtKB-KW"/>
</dbReference>
<keyword evidence="5" id="KW-0064">Aspartyl protease</keyword>
<evidence type="ECO:0000313" key="11">
    <source>
        <dbReference type="EMBL" id="RGB76769.1"/>
    </source>
</evidence>
<evidence type="ECO:0000256" key="5">
    <source>
        <dbReference type="ARBA" id="ARBA00022750"/>
    </source>
</evidence>
<dbReference type="AlphaFoldDB" id="A0A3E2TIZ2"/>
<feature type="transmembrane region" description="Helical" evidence="10">
    <location>
        <begin position="59"/>
        <end position="80"/>
    </location>
</feature>
<evidence type="ECO:0000256" key="6">
    <source>
        <dbReference type="ARBA" id="ARBA00022801"/>
    </source>
</evidence>
<dbReference type="Proteomes" id="UP000260773">
    <property type="component" value="Unassembled WGS sequence"/>
</dbReference>
<evidence type="ECO:0000256" key="2">
    <source>
        <dbReference type="ARBA" id="ARBA00022475"/>
    </source>
</evidence>
<evidence type="ECO:0000256" key="9">
    <source>
        <dbReference type="RuleBase" id="RU004181"/>
    </source>
</evidence>
<organism evidence="11 12">
    <name type="scientific">Coprococcus catus</name>
    <dbReference type="NCBI Taxonomy" id="116085"/>
    <lineage>
        <taxon>Bacteria</taxon>
        <taxon>Bacillati</taxon>
        <taxon>Bacillota</taxon>
        <taxon>Clostridia</taxon>
        <taxon>Lachnospirales</taxon>
        <taxon>Lachnospiraceae</taxon>
        <taxon>Coprococcus</taxon>
    </lineage>
</organism>
<proteinExistence type="inferred from homology"/>
<sequence length="152" mass="16582">MLWILIAAAVCAGDLIVKHYIDTHKEENCHEPVVGGHIIITRFHNPGAMLGWMKDKPKMLMGVTIIGIGVLAGGLMGSLYKKKSVLIRLGLALLLGGAASNAYDRIMKKEVTDYFRISIGSKRLERIIFNLGDMAIFVGGILTAIGEIKESF</sequence>
<keyword evidence="2" id="KW-1003">Cell membrane</keyword>
<keyword evidence="6" id="KW-0378">Hydrolase</keyword>
<feature type="transmembrane region" description="Helical" evidence="10">
    <location>
        <begin position="127"/>
        <end position="146"/>
    </location>
</feature>
<gene>
    <name evidence="11" type="ORF">DW070_12895</name>
</gene>
<keyword evidence="4 10" id="KW-0812">Transmembrane</keyword>
<comment type="caution">
    <text evidence="11">The sequence shown here is derived from an EMBL/GenBank/DDBJ whole genome shotgun (WGS) entry which is preliminary data.</text>
</comment>
<keyword evidence="7 10" id="KW-1133">Transmembrane helix</keyword>
<evidence type="ECO:0000256" key="8">
    <source>
        <dbReference type="ARBA" id="ARBA00023136"/>
    </source>
</evidence>
<evidence type="ECO:0000256" key="10">
    <source>
        <dbReference type="SAM" id="Phobius"/>
    </source>
</evidence>
<keyword evidence="3" id="KW-0645">Protease</keyword>
<evidence type="ECO:0000256" key="1">
    <source>
        <dbReference type="ARBA" id="ARBA00006139"/>
    </source>
</evidence>
<dbReference type="GO" id="GO:0016020">
    <property type="term" value="C:membrane"/>
    <property type="evidence" value="ECO:0007669"/>
    <property type="project" value="InterPro"/>
</dbReference>
<comment type="similarity">
    <text evidence="1 9">Belongs to the peptidase A8 family.</text>
</comment>
<feature type="transmembrane region" description="Helical" evidence="10">
    <location>
        <begin position="86"/>
        <end position="106"/>
    </location>
</feature>
<evidence type="ECO:0000256" key="7">
    <source>
        <dbReference type="ARBA" id="ARBA00022989"/>
    </source>
</evidence>
<dbReference type="PANTHER" id="PTHR33695">
    <property type="entry name" value="LIPOPROTEIN SIGNAL PEPTIDASE"/>
    <property type="match status" value="1"/>
</dbReference>
<dbReference type="PANTHER" id="PTHR33695:SF1">
    <property type="entry name" value="LIPOPROTEIN SIGNAL PEPTIDASE"/>
    <property type="match status" value="1"/>
</dbReference>
<protein>
    <submittedName>
        <fullName evidence="11">Signal peptidase II</fullName>
    </submittedName>
</protein>
<keyword evidence="8 10" id="KW-0472">Membrane</keyword>
<dbReference type="RefSeq" id="WP_117528811.1">
    <property type="nucleotide sequence ID" value="NZ_JAQDKA010000023.1"/>
</dbReference>
<dbReference type="PRINTS" id="PR00781">
    <property type="entry name" value="LIPOSIGPTASE"/>
</dbReference>
<evidence type="ECO:0000256" key="3">
    <source>
        <dbReference type="ARBA" id="ARBA00022670"/>
    </source>
</evidence>
<name>A0A3E2TIZ2_9FIRM</name>
<dbReference type="Pfam" id="PF01252">
    <property type="entry name" value="Peptidase_A8"/>
    <property type="match status" value="1"/>
</dbReference>